<dbReference type="HOGENOM" id="CLU_2351314_0_0_1"/>
<accession>K3WND1</accession>
<protein>
    <submittedName>
        <fullName evidence="1">Uncharacterized protein</fullName>
    </submittedName>
</protein>
<proteinExistence type="predicted"/>
<sequence>MLDDVVWRFAFAIRPGYDQVCSSRHEHHNDNFLERLSLNTTGFSLLSGCILAARGNESPTKLERGLHVKRKLMHKNTTKKSNADYVGCANIVSMSSG</sequence>
<dbReference type="Proteomes" id="UP000019132">
    <property type="component" value="Unassembled WGS sequence"/>
</dbReference>
<evidence type="ECO:0000313" key="1">
    <source>
        <dbReference type="EnsemblProtists" id="PYU1_T006473"/>
    </source>
</evidence>
<keyword evidence="2" id="KW-1185">Reference proteome</keyword>
<dbReference type="EnsemblProtists" id="PYU1_T006473">
    <property type="protein sequence ID" value="PYU1_T006473"/>
    <property type="gene ID" value="PYU1_G006461"/>
</dbReference>
<evidence type="ECO:0000313" key="2">
    <source>
        <dbReference type="Proteomes" id="UP000019132"/>
    </source>
</evidence>
<dbReference type="AlphaFoldDB" id="K3WND1"/>
<dbReference type="VEuPathDB" id="FungiDB:PYU1_G006461"/>
<reference evidence="2" key="1">
    <citation type="journal article" date="2010" name="Genome Biol.">
        <title>Genome sequence of the necrotrophic plant pathogen Pythium ultimum reveals original pathogenicity mechanisms and effector repertoire.</title>
        <authorList>
            <person name="Levesque C.A."/>
            <person name="Brouwer H."/>
            <person name="Cano L."/>
            <person name="Hamilton J.P."/>
            <person name="Holt C."/>
            <person name="Huitema E."/>
            <person name="Raffaele S."/>
            <person name="Robideau G.P."/>
            <person name="Thines M."/>
            <person name="Win J."/>
            <person name="Zerillo M.M."/>
            <person name="Beakes G.W."/>
            <person name="Boore J.L."/>
            <person name="Busam D."/>
            <person name="Dumas B."/>
            <person name="Ferriera S."/>
            <person name="Fuerstenberg S.I."/>
            <person name="Gachon C.M."/>
            <person name="Gaulin E."/>
            <person name="Govers F."/>
            <person name="Grenville-Briggs L."/>
            <person name="Horner N."/>
            <person name="Hostetler J."/>
            <person name="Jiang R.H."/>
            <person name="Johnson J."/>
            <person name="Krajaejun T."/>
            <person name="Lin H."/>
            <person name="Meijer H.J."/>
            <person name="Moore B."/>
            <person name="Morris P."/>
            <person name="Phuntmart V."/>
            <person name="Puiu D."/>
            <person name="Shetty J."/>
            <person name="Stajich J.E."/>
            <person name="Tripathy S."/>
            <person name="Wawra S."/>
            <person name="van West P."/>
            <person name="Whitty B.R."/>
            <person name="Coutinho P.M."/>
            <person name="Henrissat B."/>
            <person name="Martin F."/>
            <person name="Thomas P.D."/>
            <person name="Tyler B.M."/>
            <person name="De Vries R.P."/>
            <person name="Kamoun S."/>
            <person name="Yandell M."/>
            <person name="Tisserat N."/>
            <person name="Buell C.R."/>
        </authorList>
    </citation>
    <scope>NUCLEOTIDE SEQUENCE</scope>
    <source>
        <strain evidence="2">DAOM:BR144</strain>
    </source>
</reference>
<dbReference type="InParanoid" id="K3WND1"/>
<reference evidence="1" key="3">
    <citation type="submission" date="2015-02" db="UniProtKB">
        <authorList>
            <consortium name="EnsemblProtists"/>
        </authorList>
    </citation>
    <scope>IDENTIFICATION</scope>
    <source>
        <strain evidence="1">DAOM BR144</strain>
    </source>
</reference>
<name>K3WND1_GLOUD</name>
<reference evidence="2" key="2">
    <citation type="submission" date="2010-04" db="EMBL/GenBank/DDBJ databases">
        <authorList>
            <person name="Buell R."/>
            <person name="Hamilton J."/>
            <person name="Hostetler J."/>
        </authorList>
    </citation>
    <scope>NUCLEOTIDE SEQUENCE [LARGE SCALE GENOMIC DNA]</scope>
    <source>
        <strain evidence="2">DAOM:BR144</strain>
    </source>
</reference>
<organism evidence="1 2">
    <name type="scientific">Globisporangium ultimum (strain ATCC 200006 / CBS 805.95 / DAOM BR144)</name>
    <name type="common">Pythium ultimum</name>
    <dbReference type="NCBI Taxonomy" id="431595"/>
    <lineage>
        <taxon>Eukaryota</taxon>
        <taxon>Sar</taxon>
        <taxon>Stramenopiles</taxon>
        <taxon>Oomycota</taxon>
        <taxon>Peronosporomycetes</taxon>
        <taxon>Pythiales</taxon>
        <taxon>Pythiaceae</taxon>
        <taxon>Globisporangium</taxon>
    </lineage>
</organism>
<dbReference type="EMBL" id="GL376604">
    <property type="status" value="NOT_ANNOTATED_CDS"/>
    <property type="molecule type" value="Genomic_DNA"/>
</dbReference>